<dbReference type="GeneID" id="68842016"/>
<protein>
    <submittedName>
        <fullName evidence="8">RDD family protein</fullName>
    </submittedName>
</protein>
<feature type="transmembrane region" description="Helical" evidence="5">
    <location>
        <begin position="129"/>
        <end position="146"/>
    </location>
</feature>
<evidence type="ECO:0000259" key="6">
    <source>
        <dbReference type="Pfam" id="PF06271"/>
    </source>
</evidence>
<reference evidence="7 9" key="1">
    <citation type="submission" date="2016-10" db="EMBL/GenBank/DDBJ databases">
        <title>Chromobacterium muskegensis sp. nov., an insecticidal bacterium isolated from Sphagnum bogs.</title>
        <authorList>
            <person name="Sparks M.E."/>
            <person name="Blackburn M.B."/>
            <person name="Gundersen-Rindal D.E."/>
            <person name="Mitchell A."/>
            <person name="Farrar R."/>
            <person name="Kuhar D."/>
        </authorList>
    </citation>
    <scope>NUCLEOTIDE SEQUENCE [LARGE SCALE GENOMIC DNA]</scope>
    <source>
        <strain evidence="7 9">21-1</strain>
    </source>
</reference>
<gene>
    <name evidence="8" type="ORF">ABGV49_11100</name>
    <name evidence="7" type="ORF">BKX93_12430</name>
</gene>
<proteinExistence type="predicted"/>
<feature type="transmembrane region" description="Helical" evidence="5">
    <location>
        <begin position="98"/>
        <end position="117"/>
    </location>
</feature>
<evidence type="ECO:0000256" key="1">
    <source>
        <dbReference type="ARBA" id="ARBA00004141"/>
    </source>
</evidence>
<dbReference type="Proteomes" id="UP000178776">
    <property type="component" value="Chromosome"/>
</dbReference>
<accession>A0A1D9LHI3</accession>
<feature type="domain" description="RDD" evidence="6">
    <location>
        <begin position="11"/>
        <end position="159"/>
    </location>
</feature>
<dbReference type="Pfam" id="PF06271">
    <property type="entry name" value="RDD"/>
    <property type="match status" value="1"/>
</dbReference>
<dbReference type="InterPro" id="IPR010432">
    <property type="entry name" value="RDD"/>
</dbReference>
<organism evidence="7 9">
    <name type="scientific">Chromobacterium vaccinii</name>
    <dbReference type="NCBI Taxonomy" id="1108595"/>
    <lineage>
        <taxon>Bacteria</taxon>
        <taxon>Pseudomonadati</taxon>
        <taxon>Pseudomonadota</taxon>
        <taxon>Betaproteobacteria</taxon>
        <taxon>Neisseriales</taxon>
        <taxon>Chromobacteriaceae</taxon>
        <taxon>Chromobacterium</taxon>
    </lineage>
</organism>
<dbReference type="AlphaFoldDB" id="A0A1D9LHI3"/>
<keyword evidence="10" id="KW-1185">Reference proteome</keyword>
<keyword evidence="2 5" id="KW-0812">Transmembrane</keyword>
<dbReference type="Proteomes" id="UP001455709">
    <property type="component" value="Unassembled WGS sequence"/>
</dbReference>
<dbReference type="EMBL" id="CP017707">
    <property type="protein sequence ID" value="AOZ50719.1"/>
    <property type="molecule type" value="Genomic_DNA"/>
</dbReference>
<reference evidence="8 10" key="2">
    <citation type="submission" date="2024-05" db="EMBL/GenBank/DDBJ databases">
        <authorList>
            <person name="De Oliveira J.P."/>
            <person name="Noriler S.A."/>
            <person name="De Oliveira A.G."/>
            <person name="Sipoli D.S."/>
        </authorList>
    </citation>
    <scope>NUCLEOTIDE SEQUENCE [LARGE SCALE GENOMIC DNA]</scope>
    <source>
        <strain evidence="8 10">LABIM189</strain>
    </source>
</reference>
<evidence type="ECO:0000256" key="4">
    <source>
        <dbReference type="ARBA" id="ARBA00023136"/>
    </source>
</evidence>
<name>A0A1D9LHI3_9NEIS</name>
<dbReference type="STRING" id="1108595.BKX93_12430"/>
<dbReference type="GO" id="GO:0016020">
    <property type="term" value="C:membrane"/>
    <property type="evidence" value="ECO:0007669"/>
    <property type="project" value="UniProtKB-SubCell"/>
</dbReference>
<dbReference type="KEGG" id="cvc:BKX93_12430"/>
<comment type="subcellular location">
    <subcellularLocation>
        <location evidence="1">Membrane</location>
        <topology evidence="1">Multi-pass membrane protein</topology>
    </subcellularLocation>
</comment>
<evidence type="ECO:0000256" key="3">
    <source>
        <dbReference type="ARBA" id="ARBA00022989"/>
    </source>
</evidence>
<feature type="transmembrane region" description="Helical" evidence="5">
    <location>
        <begin position="12"/>
        <end position="34"/>
    </location>
</feature>
<keyword evidence="4 5" id="KW-0472">Membrane</keyword>
<keyword evidence="3 5" id="KW-1133">Transmembrane helix</keyword>
<sequence length="173" mass="19528">MTDNATPGLARCLASLFYESLLIVAMLLITSAAITPLQLALGQDSWLLHSLIQLTAAGVLFAYFGYCWTRGGQTAAMKTWHIRLVTADGRLLNWQQSLMRFAVAAMLFVGLPVISYLGWQRSYGDHPAAKWLALIWWLLPFLARYYDKDRRHLHDRLSGTRLELLPKPPRGGK</sequence>
<evidence type="ECO:0000313" key="9">
    <source>
        <dbReference type="Proteomes" id="UP000178776"/>
    </source>
</evidence>
<evidence type="ECO:0000313" key="7">
    <source>
        <dbReference type="EMBL" id="AOZ50719.1"/>
    </source>
</evidence>
<dbReference type="RefSeq" id="WP_046156269.1">
    <property type="nucleotide sequence ID" value="NZ_CP017707.1"/>
</dbReference>
<evidence type="ECO:0000313" key="10">
    <source>
        <dbReference type="Proteomes" id="UP001455709"/>
    </source>
</evidence>
<evidence type="ECO:0000256" key="2">
    <source>
        <dbReference type="ARBA" id="ARBA00022692"/>
    </source>
</evidence>
<evidence type="ECO:0000313" key="8">
    <source>
        <dbReference type="EMBL" id="MEO2217602.1"/>
    </source>
</evidence>
<dbReference type="EMBL" id="JBDOJC010000001">
    <property type="protein sequence ID" value="MEO2217602.1"/>
    <property type="molecule type" value="Genomic_DNA"/>
</dbReference>
<feature type="transmembrane region" description="Helical" evidence="5">
    <location>
        <begin position="46"/>
        <end position="68"/>
    </location>
</feature>
<evidence type="ECO:0000256" key="5">
    <source>
        <dbReference type="SAM" id="Phobius"/>
    </source>
</evidence>